<dbReference type="PANTHER" id="PTHR45777:SF2">
    <property type="entry name" value="METHIONINE AMINOPEPTIDASE 2"/>
    <property type="match status" value="1"/>
</dbReference>
<dbReference type="InterPro" id="IPR000994">
    <property type="entry name" value="Pept_M24"/>
</dbReference>
<dbReference type="GO" id="GO:0006508">
    <property type="term" value="P:proteolysis"/>
    <property type="evidence" value="ECO:0007669"/>
    <property type="project" value="UniProtKB-KW"/>
</dbReference>
<dbReference type="InterPro" id="IPR036005">
    <property type="entry name" value="Creatinase/aminopeptidase-like"/>
</dbReference>
<evidence type="ECO:0000256" key="2">
    <source>
        <dbReference type="ARBA" id="ARBA00001936"/>
    </source>
</evidence>
<dbReference type="Gene3D" id="1.10.10.10">
    <property type="entry name" value="Winged helix-like DNA-binding domain superfamily/Winged helix DNA-binding domain"/>
    <property type="match status" value="1"/>
</dbReference>
<dbReference type="SUPFAM" id="SSF46785">
    <property type="entry name" value="Winged helix' DNA-binding domain"/>
    <property type="match status" value="1"/>
</dbReference>
<keyword evidence="5 8" id="KW-0645">Protease</keyword>
<evidence type="ECO:0000256" key="1">
    <source>
        <dbReference type="ARBA" id="ARBA00000294"/>
    </source>
</evidence>
<comment type="caution">
    <text evidence="10">The sequence shown here is derived from an EMBL/GenBank/DDBJ whole genome shotgun (WGS) entry which is preliminary data.</text>
</comment>
<evidence type="ECO:0000259" key="9">
    <source>
        <dbReference type="Pfam" id="PF00557"/>
    </source>
</evidence>
<proteinExistence type="inferred from homology"/>
<comment type="cofactor">
    <cofactor evidence="2">
        <name>Mn(2+)</name>
        <dbReference type="ChEBI" id="CHEBI:29035"/>
    </cofactor>
</comment>
<comment type="function">
    <text evidence="8">Removes the N-terminal methionine from nascent proteins. The N-terminal methionine is often cleaved when the second residue in the primary sequence is small and uncharged (Met-Ala-, Cys, Gly, Pro, Ser, Thr, or Val).</text>
</comment>
<dbReference type="PRINTS" id="PR00599">
    <property type="entry name" value="MAPEPTIDASE"/>
</dbReference>
<feature type="domain" description="Peptidase M24" evidence="9">
    <location>
        <begin position="5"/>
        <end position="169"/>
    </location>
</feature>
<dbReference type="PANTHER" id="PTHR45777">
    <property type="entry name" value="METHIONINE AMINOPEPTIDASE 2"/>
    <property type="match status" value="1"/>
</dbReference>
<dbReference type="AlphaFoldDB" id="A0A0S7WI69"/>
<dbReference type="InterPro" id="IPR050247">
    <property type="entry name" value="Met_Aminopeptidase_Type2"/>
</dbReference>
<dbReference type="NCBIfam" id="TIGR00501">
    <property type="entry name" value="met_pdase_II"/>
    <property type="match status" value="1"/>
</dbReference>
<dbReference type="InterPro" id="IPR036388">
    <property type="entry name" value="WH-like_DNA-bd_sf"/>
</dbReference>
<comment type="catalytic activity">
    <reaction evidence="1 8">
        <text>Release of N-terminal amino acids, preferentially methionine, from peptides and arylamides.</text>
        <dbReference type="EC" id="3.4.11.18"/>
    </reaction>
</comment>
<accession>A0A0S7WI69</accession>
<evidence type="ECO:0000256" key="3">
    <source>
        <dbReference type="ARBA" id="ARBA00001954"/>
    </source>
</evidence>
<dbReference type="InterPro" id="IPR002468">
    <property type="entry name" value="Pept_M24A_MAP2"/>
</dbReference>
<dbReference type="EMBL" id="LIZT01000040">
    <property type="protein sequence ID" value="KPJ49840.1"/>
    <property type="molecule type" value="Genomic_DNA"/>
</dbReference>
<dbReference type="Proteomes" id="UP000051124">
    <property type="component" value="Unassembled WGS sequence"/>
</dbReference>
<keyword evidence="7" id="KW-0378">Hydrolase</keyword>
<comment type="cofactor">
    <cofactor evidence="3">
        <name>Fe(2+)</name>
        <dbReference type="ChEBI" id="CHEBI:29033"/>
    </cofactor>
</comment>
<evidence type="ECO:0000256" key="5">
    <source>
        <dbReference type="ARBA" id="ARBA00022670"/>
    </source>
</evidence>
<dbReference type="GO" id="GO:0004239">
    <property type="term" value="F:initiator methionyl aminopeptidase activity"/>
    <property type="evidence" value="ECO:0007669"/>
    <property type="project" value="UniProtKB-EC"/>
</dbReference>
<evidence type="ECO:0000313" key="11">
    <source>
        <dbReference type="Proteomes" id="UP000051124"/>
    </source>
</evidence>
<gene>
    <name evidence="10" type="ORF">AMJ40_04615</name>
</gene>
<dbReference type="InterPro" id="IPR036390">
    <property type="entry name" value="WH_DNA-bd_sf"/>
</dbReference>
<evidence type="ECO:0000256" key="6">
    <source>
        <dbReference type="ARBA" id="ARBA00022723"/>
    </source>
</evidence>
<name>A0A0S7WI69_UNCT6</name>
<dbReference type="GO" id="GO:0005737">
    <property type="term" value="C:cytoplasm"/>
    <property type="evidence" value="ECO:0007669"/>
    <property type="project" value="TreeGrafter"/>
</dbReference>
<keyword evidence="4 8" id="KW-0031">Aminopeptidase</keyword>
<evidence type="ECO:0000313" key="10">
    <source>
        <dbReference type="EMBL" id="KPJ49840.1"/>
    </source>
</evidence>
<evidence type="ECO:0000256" key="4">
    <source>
        <dbReference type="ARBA" id="ARBA00022438"/>
    </source>
</evidence>
<keyword evidence="6 8" id="KW-0479">Metal-binding</keyword>
<comment type="cofactor">
    <cofactor evidence="8">
        <name>Co(2+)</name>
        <dbReference type="ChEBI" id="CHEBI:48828"/>
    </cofactor>
    <cofactor evidence="8">
        <name>Zn(2+)</name>
        <dbReference type="ChEBI" id="CHEBI:29105"/>
    </cofactor>
    <cofactor evidence="8">
        <name>Mn(2+)</name>
        <dbReference type="ChEBI" id="CHEBI:29035"/>
    </cofactor>
    <cofactor evidence="8">
        <name>Fe(2+)</name>
        <dbReference type="ChEBI" id="CHEBI:29033"/>
    </cofactor>
    <text evidence="8">Binds 2 divalent metal cations per subunit. Has a high-affinity and a low affinity metal-binding site. The true nature of the physiological cofactor is under debate. The enzyme is active with cobalt, zinc, manganese or divalent iron ions.</text>
</comment>
<dbReference type="Pfam" id="PF00557">
    <property type="entry name" value="Peptidase_M24"/>
    <property type="match status" value="1"/>
</dbReference>
<dbReference type="EC" id="3.4.11.18" evidence="8"/>
<evidence type="ECO:0000256" key="7">
    <source>
        <dbReference type="ARBA" id="ARBA00022801"/>
    </source>
</evidence>
<evidence type="ECO:0000256" key="8">
    <source>
        <dbReference type="RuleBase" id="RU003653"/>
    </source>
</evidence>
<sequence length="276" mass="30172">MARPMVKPGTKVLDIVKAVENHILENASGMSFPCNVAINNIAAHYTSPVDDQTVIEEGDLVTVDCGAHVDGCISDSAFTIALNPDHEALVKASEDATRVAIRMMRPGAKLNTIGALIEDTIKSAGFEPIKQLSGHQLKEYELHGEKQVPCVSGKSEVLVEEGEVYAIETFASTGSGNVTDLPDPLIYQLLPIRVPVRFKGTKRFLGIARKEFKEFPFAKRWMAEHLRKAELELAIRELQKNGALLAHHILTEEEGEFVSQAEDTVIVTAKGAEKTT</sequence>
<reference evidence="10 11" key="1">
    <citation type="journal article" date="2015" name="Microbiome">
        <title>Genomic resolution of linkages in carbon, nitrogen, and sulfur cycling among widespread estuary sediment bacteria.</title>
        <authorList>
            <person name="Baker B.J."/>
            <person name="Lazar C.S."/>
            <person name="Teske A.P."/>
            <person name="Dick G.J."/>
        </authorList>
    </citation>
    <scope>NUCLEOTIDE SEQUENCE [LARGE SCALE GENOMIC DNA]</scope>
    <source>
        <strain evidence="10">DG_26</strain>
    </source>
</reference>
<dbReference type="GO" id="GO:0070006">
    <property type="term" value="F:metalloaminopeptidase activity"/>
    <property type="evidence" value="ECO:0007669"/>
    <property type="project" value="InterPro"/>
</dbReference>
<protein>
    <recommendedName>
        <fullName evidence="8">Methionine aminopeptidase</fullName>
        <ecNumber evidence="8">3.4.11.18</ecNumber>
    </recommendedName>
</protein>
<dbReference type="GO" id="GO:0046872">
    <property type="term" value="F:metal ion binding"/>
    <property type="evidence" value="ECO:0007669"/>
    <property type="project" value="UniProtKB-KW"/>
</dbReference>
<dbReference type="Gene3D" id="3.90.230.10">
    <property type="entry name" value="Creatinase/methionine aminopeptidase superfamily"/>
    <property type="match status" value="1"/>
</dbReference>
<dbReference type="SUPFAM" id="SSF55920">
    <property type="entry name" value="Creatinase/aminopeptidase"/>
    <property type="match status" value="1"/>
</dbReference>
<organism evidence="10 11">
    <name type="scientific">candidate division TA06 bacterium DG_26</name>
    <dbReference type="NCBI Taxonomy" id="1703771"/>
    <lineage>
        <taxon>Bacteria</taxon>
        <taxon>Bacteria division TA06</taxon>
    </lineage>
</organism>
<comment type="similarity">
    <text evidence="8">Belongs to the peptidase M24A family.</text>
</comment>
<dbReference type="InterPro" id="IPR001714">
    <property type="entry name" value="Pept_M24_MAP"/>
</dbReference>